<dbReference type="InterPro" id="IPR008030">
    <property type="entry name" value="NmrA-like"/>
</dbReference>
<dbReference type="Proteomes" id="UP000217736">
    <property type="component" value="Chromosome"/>
</dbReference>
<dbReference type="RefSeq" id="WP_170063168.1">
    <property type="nucleotide sequence ID" value="NZ_AP018164.1"/>
</dbReference>
<dbReference type="InterPro" id="IPR051604">
    <property type="entry name" value="Ergot_Alk_Oxidoreductase"/>
</dbReference>
<gene>
    <name evidence="2" type="ORF">MSG_03745</name>
</gene>
<reference evidence="3" key="1">
    <citation type="submission" date="2017-06" db="EMBL/GenBank/DDBJ databases">
        <title>Complete Genome Sequence of Mycobacterium shigaense.</title>
        <authorList>
            <person name="Fukano H."/>
            <person name="Yoshida M."/>
            <person name="Kazumi Y."/>
            <person name="Ogura Y."/>
            <person name="Mitarai S."/>
            <person name="Hayashi T."/>
            <person name="Hoshino Y."/>
        </authorList>
    </citation>
    <scope>NUCLEOTIDE SEQUENCE [LARGE SCALE GENOMIC DNA]</scope>
    <source>
        <strain evidence="3">UN-152</strain>
    </source>
</reference>
<dbReference type="EMBL" id="AP018164">
    <property type="protein sequence ID" value="BAX93871.1"/>
    <property type="molecule type" value="Genomic_DNA"/>
</dbReference>
<evidence type="ECO:0000313" key="2">
    <source>
        <dbReference type="EMBL" id="BAX93871.1"/>
    </source>
</evidence>
<dbReference type="InterPro" id="IPR036291">
    <property type="entry name" value="NAD(P)-bd_dom_sf"/>
</dbReference>
<evidence type="ECO:0000313" key="3">
    <source>
        <dbReference type="Proteomes" id="UP000217736"/>
    </source>
</evidence>
<organism evidence="2 3">
    <name type="scientific">Mycobacterium shigaense</name>
    <dbReference type="NCBI Taxonomy" id="722731"/>
    <lineage>
        <taxon>Bacteria</taxon>
        <taxon>Bacillati</taxon>
        <taxon>Actinomycetota</taxon>
        <taxon>Actinomycetes</taxon>
        <taxon>Mycobacteriales</taxon>
        <taxon>Mycobacteriaceae</taxon>
        <taxon>Mycobacterium</taxon>
        <taxon>Mycobacterium simiae complex</taxon>
    </lineage>
</organism>
<protein>
    <submittedName>
        <fullName evidence="2">NmrA family transcriptional regulator</fullName>
    </submittedName>
</protein>
<name>A0A1Z4ELR2_9MYCO</name>
<keyword evidence="3" id="KW-1185">Reference proteome</keyword>
<dbReference type="SUPFAM" id="SSF51735">
    <property type="entry name" value="NAD(P)-binding Rossmann-fold domains"/>
    <property type="match status" value="1"/>
</dbReference>
<evidence type="ECO:0000259" key="1">
    <source>
        <dbReference type="Pfam" id="PF05368"/>
    </source>
</evidence>
<dbReference type="Pfam" id="PF05368">
    <property type="entry name" value="NmrA"/>
    <property type="match status" value="1"/>
</dbReference>
<sequence>MSEQNGQNDLILVFGATGRATGTAAAVVTLLRERGRRVRTLVRHDDERAQSLREQGSEVVFGDFADRRTLVPALENVSAVQFTHPVAAGVIAAAANLVSAIREVGNDPHVVVCSMGTASEADSPSGYGRDQFVADELITSSLRSAVALKFAAHFYEMVNVFFGHAIRETSQFASYHGDSPIQWMAGRDAAEVCVRALLDPQLFGAERTPLIPSAELMTHAEVAAMIGRETSQSISYRPLSEDEWNQQLAILGKAADATTVQHLSATTKMWREDGDRFRAMAETDPNRLSHLLGRPPTRFVEFIREHRGDFLVTVTSGAQTR</sequence>
<dbReference type="Gene3D" id="3.40.50.720">
    <property type="entry name" value="NAD(P)-binding Rossmann-like Domain"/>
    <property type="match status" value="1"/>
</dbReference>
<dbReference type="AlphaFoldDB" id="A0A1Z4ELR2"/>
<proteinExistence type="predicted"/>
<dbReference type="Gene3D" id="3.90.25.10">
    <property type="entry name" value="UDP-galactose 4-epimerase, domain 1"/>
    <property type="match status" value="1"/>
</dbReference>
<feature type="domain" description="NmrA-like" evidence="1">
    <location>
        <begin position="8"/>
        <end position="245"/>
    </location>
</feature>
<dbReference type="KEGG" id="mshg:MSG_03745"/>
<accession>A0A1Z4ELR2</accession>
<dbReference type="PANTHER" id="PTHR43162:SF1">
    <property type="entry name" value="PRESTALK A DIFFERENTIATION PROTEIN A"/>
    <property type="match status" value="1"/>
</dbReference>
<dbReference type="PANTHER" id="PTHR43162">
    <property type="match status" value="1"/>
</dbReference>